<protein>
    <recommendedName>
        <fullName evidence="5">HNH endonuclease</fullName>
    </recommendedName>
</protein>
<dbReference type="RefSeq" id="WP_237442730.1">
    <property type="nucleotide sequence ID" value="NZ_CAKLPX010000001.1"/>
</dbReference>
<accession>A0ABM9AAY4</accession>
<dbReference type="Proteomes" id="UP000838100">
    <property type="component" value="Unassembled WGS sequence"/>
</dbReference>
<sequence>MTAIYQQLSSLKVDRSSGHPKPHKVCLLLAVIELIECGSIAANRIVLNTELEEAFSRHFSKLKKGNDKDDISKPFYHLQTEGFWHFHYLPGGEHCLQQAKAPSKAKLKQAIAYVSLEQSLFDALVSQDARARCKEALFANLEDLSEQYYRWMIATGRSEKTANNYLGAIRGSISKWVSAEGITEQNLIAITGYSSFTGIAEKIAEYKVFQCSDKRGKGMYSAALNSYRDFLLDTGQAHIKEDIAEIIGNDKLTTTEKTQWVSTRIGQGKYREKLINHWGGCAVTGYKSTSLLIASHIKPWRAADDQERLSEYNGLLLLPNLDKAFDLGYISFNDKGRISLSEQLETPAILGVDQDMCITLVKQHQDFLAYHREHIFRQ</sequence>
<evidence type="ECO:0000259" key="1">
    <source>
        <dbReference type="Pfam" id="PF13391"/>
    </source>
</evidence>
<proteinExistence type="predicted"/>
<evidence type="ECO:0008006" key="5">
    <source>
        <dbReference type="Google" id="ProtNLM"/>
    </source>
</evidence>
<comment type="caution">
    <text evidence="3">The sequence shown here is derived from an EMBL/GenBank/DDBJ whole genome shotgun (WGS) entry which is preliminary data.</text>
</comment>
<dbReference type="InterPro" id="IPR003615">
    <property type="entry name" value="HNH_nuc"/>
</dbReference>
<evidence type="ECO:0000313" key="4">
    <source>
        <dbReference type="Proteomes" id="UP000838100"/>
    </source>
</evidence>
<feature type="domain" description="HNH nuclease" evidence="1">
    <location>
        <begin position="281"/>
        <end position="333"/>
    </location>
</feature>
<organism evidence="3 4">
    <name type="scientific">Sinobacterium norvegicum</name>
    <dbReference type="NCBI Taxonomy" id="1641715"/>
    <lineage>
        <taxon>Bacteria</taxon>
        <taxon>Pseudomonadati</taxon>
        <taxon>Pseudomonadota</taxon>
        <taxon>Gammaproteobacteria</taxon>
        <taxon>Cellvibrionales</taxon>
        <taxon>Spongiibacteraceae</taxon>
        <taxon>Sinobacterium</taxon>
    </lineage>
</organism>
<dbReference type="InterPro" id="IPR058813">
    <property type="entry name" value="DNA-SBD_ScoMcrA"/>
</dbReference>
<evidence type="ECO:0000259" key="2">
    <source>
        <dbReference type="Pfam" id="PF26340"/>
    </source>
</evidence>
<dbReference type="Pfam" id="PF13391">
    <property type="entry name" value="HNH_2"/>
    <property type="match status" value="1"/>
</dbReference>
<dbReference type="Pfam" id="PF26340">
    <property type="entry name" value="DNA-SBD_ScoMcrA"/>
    <property type="match status" value="1"/>
</dbReference>
<feature type="domain" description="ScoMcrA-like DNA sulfur-binding" evidence="2">
    <location>
        <begin position="3"/>
        <end position="131"/>
    </location>
</feature>
<gene>
    <name evidence="3" type="ORF">SIN8267_00117</name>
</gene>
<keyword evidence="4" id="KW-1185">Reference proteome</keyword>
<name>A0ABM9AAY4_9GAMM</name>
<evidence type="ECO:0000313" key="3">
    <source>
        <dbReference type="EMBL" id="CAH0990034.1"/>
    </source>
</evidence>
<dbReference type="EMBL" id="CAKLPX010000001">
    <property type="protein sequence ID" value="CAH0990034.1"/>
    <property type="molecule type" value="Genomic_DNA"/>
</dbReference>
<reference evidence="3" key="1">
    <citation type="submission" date="2021-12" db="EMBL/GenBank/DDBJ databases">
        <authorList>
            <person name="Rodrigo-Torres L."/>
            <person name="Arahal R. D."/>
            <person name="Lucena T."/>
        </authorList>
    </citation>
    <scope>NUCLEOTIDE SEQUENCE</scope>
    <source>
        <strain evidence="3">CECT 8267</strain>
    </source>
</reference>